<dbReference type="InterPro" id="IPR002885">
    <property type="entry name" value="PPR_rpt"/>
</dbReference>
<keyword evidence="2" id="KW-0677">Repeat</keyword>
<dbReference type="EMBL" id="QZWG01000009">
    <property type="protein sequence ID" value="RZB92555.1"/>
    <property type="molecule type" value="Genomic_DNA"/>
</dbReference>
<sequence length="302" mass="34714">MVMIRINNSLYFFSPSIQNVDDAVSQFNRMLCMRHTPPIIEFNKILDSFAKMKQYPLSHRLELKGIVPSLVTLIILINCFCHMGQITFDFFIQLNQVSYKTLINGVCKIGDTRAAIQLLRKIYGRLTKPNELMFNDIIDAMCKDQLVNEAYGLFSEMAVKGATVLKEATGLLNEMVSKTINPNVYTLHAWELMLFTLMDEYVLVYEVKKAKYVFNAMSLVGVTPNVQSSQISYVWDLIDEMHDRGQLANVITYISLEKRLKNAQEVFENLLVHGYHLNVYTYNIMINGHCKQGLLEEALTLR</sequence>
<dbReference type="Gene3D" id="1.25.40.10">
    <property type="entry name" value="Tetratricopeptide repeat domain"/>
    <property type="match status" value="3"/>
</dbReference>
<accession>A0A445J2J3</accession>
<dbReference type="PROSITE" id="PS51375">
    <property type="entry name" value="PPR"/>
    <property type="match status" value="3"/>
</dbReference>
<name>A0A445J2J3_GLYSO</name>
<evidence type="ECO:0000256" key="1">
    <source>
        <dbReference type="ARBA" id="ARBA00007626"/>
    </source>
</evidence>
<feature type="repeat" description="PPR" evidence="3">
    <location>
        <begin position="130"/>
        <end position="164"/>
    </location>
</feature>
<dbReference type="Proteomes" id="UP000289340">
    <property type="component" value="Chromosome 9"/>
</dbReference>
<evidence type="ECO:0000256" key="3">
    <source>
        <dbReference type="PROSITE-ProRule" id="PRU00708"/>
    </source>
</evidence>
<evidence type="ECO:0000256" key="2">
    <source>
        <dbReference type="ARBA" id="ARBA00022737"/>
    </source>
</evidence>
<reference evidence="4 5" key="1">
    <citation type="submission" date="2018-09" db="EMBL/GenBank/DDBJ databases">
        <title>A high-quality reference genome of wild soybean provides a powerful tool to mine soybean genomes.</title>
        <authorList>
            <person name="Xie M."/>
            <person name="Chung C.Y.L."/>
            <person name="Li M.-W."/>
            <person name="Wong F.-L."/>
            <person name="Chan T.-F."/>
            <person name="Lam H.-M."/>
        </authorList>
    </citation>
    <scope>NUCLEOTIDE SEQUENCE [LARGE SCALE GENOMIC DNA]</scope>
    <source>
        <strain evidence="5">cv. W05</strain>
        <tissue evidence="4">Hypocotyl of etiolated seedlings</tissue>
    </source>
</reference>
<keyword evidence="5" id="KW-1185">Reference proteome</keyword>
<feature type="repeat" description="PPR" evidence="3">
    <location>
        <begin position="278"/>
        <end position="302"/>
    </location>
</feature>
<feature type="repeat" description="PPR" evidence="3">
    <location>
        <begin position="95"/>
        <end position="129"/>
    </location>
</feature>
<dbReference type="Pfam" id="PF12854">
    <property type="entry name" value="PPR_1"/>
    <property type="match status" value="3"/>
</dbReference>
<comment type="similarity">
    <text evidence="1">Belongs to the PPR family. P subfamily.</text>
</comment>
<evidence type="ECO:0000313" key="4">
    <source>
        <dbReference type="EMBL" id="RZB92555.1"/>
    </source>
</evidence>
<organism evidence="4 5">
    <name type="scientific">Glycine soja</name>
    <name type="common">Wild soybean</name>
    <dbReference type="NCBI Taxonomy" id="3848"/>
    <lineage>
        <taxon>Eukaryota</taxon>
        <taxon>Viridiplantae</taxon>
        <taxon>Streptophyta</taxon>
        <taxon>Embryophyta</taxon>
        <taxon>Tracheophyta</taxon>
        <taxon>Spermatophyta</taxon>
        <taxon>Magnoliopsida</taxon>
        <taxon>eudicotyledons</taxon>
        <taxon>Gunneridae</taxon>
        <taxon>Pentapetalae</taxon>
        <taxon>rosids</taxon>
        <taxon>fabids</taxon>
        <taxon>Fabales</taxon>
        <taxon>Fabaceae</taxon>
        <taxon>Papilionoideae</taxon>
        <taxon>50 kb inversion clade</taxon>
        <taxon>NPAAA clade</taxon>
        <taxon>indigoferoid/millettioid clade</taxon>
        <taxon>Phaseoleae</taxon>
        <taxon>Glycine</taxon>
        <taxon>Glycine subgen. Soja</taxon>
    </lineage>
</organism>
<protein>
    <submittedName>
        <fullName evidence="4">Putative pentatricopeptide repeat-containing protein, mitochondrial</fullName>
    </submittedName>
</protein>
<dbReference type="InterPro" id="IPR050872">
    <property type="entry name" value="PPR_P_subfamily"/>
</dbReference>
<dbReference type="NCBIfam" id="TIGR00756">
    <property type="entry name" value="PPR"/>
    <property type="match status" value="1"/>
</dbReference>
<dbReference type="PANTHER" id="PTHR46128">
    <property type="entry name" value="MITOCHONDRIAL GROUP I INTRON SPLICING FACTOR CCM1"/>
    <property type="match status" value="1"/>
</dbReference>
<evidence type="ECO:0000313" key="5">
    <source>
        <dbReference type="Proteomes" id="UP000289340"/>
    </source>
</evidence>
<dbReference type="InterPro" id="IPR011990">
    <property type="entry name" value="TPR-like_helical_dom_sf"/>
</dbReference>
<dbReference type="AlphaFoldDB" id="A0A445J2J3"/>
<comment type="caution">
    <text evidence="4">The sequence shown here is derived from an EMBL/GenBank/DDBJ whole genome shotgun (WGS) entry which is preliminary data.</text>
</comment>
<proteinExistence type="inferred from homology"/>
<gene>
    <name evidence="4" type="ORF">D0Y65_024497</name>
</gene>
<dbReference type="PANTHER" id="PTHR46128:SF358">
    <property type="entry name" value="TETRATRICOPEPTIDE REPEAT (TPR)-LIKE SUPERFAMILY PROTEIN"/>
    <property type="match status" value="1"/>
</dbReference>